<keyword evidence="1" id="KW-0343">GTPase activation</keyword>
<dbReference type="OrthoDB" id="159449at2759"/>
<dbReference type="FunFam" id="1.10.8.270:FF:000001">
    <property type="entry name" value="TBC1 domain family member 1"/>
    <property type="match status" value="1"/>
</dbReference>
<dbReference type="PROSITE" id="PS50086">
    <property type="entry name" value="TBC_RABGAP"/>
    <property type="match status" value="1"/>
</dbReference>
<feature type="coiled-coil region" evidence="3">
    <location>
        <begin position="776"/>
        <end position="810"/>
    </location>
</feature>
<feature type="region of interest" description="Disordered" evidence="4">
    <location>
        <begin position="1"/>
        <end position="91"/>
    </location>
</feature>
<accession>A0A9P3M113</accession>
<reference evidence="6" key="2">
    <citation type="journal article" date="2022" name="Microbiol. Resour. Announc.">
        <title>Whole-Genome Sequence of Entomortierella parvispora E1425, a Mucoromycotan Fungus Associated with Burkholderiaceae-Related Endosymbiotic Bacteria.</title>
        <authorList>
            <person name="Herlambang A."/>
            <person name="Guo Y."/>
            <person name="Takashima Y."/>
            <person name="Narisawa K."/>
            <person name="Ohta H."/>
            <person name="Nishizawa T."/>
        </authorList>
    </citation>
    <scope>NUCLEOTIDE SEQUENCE</scope>
    <source>
        <strain evidence="6">E1425</strain>
    </source>
</reference>
<dbReference type="FunFam" id="1.10.472.80:FF:000027">
    <property type="entry name" value="GTPase activating protein (Evi5)"/>
    <property type="match status" value="1"/>
</dbReference>
<dbReference type="SUPFAM" id="SSF47923">
    <property type="entry name" value="Ypt/Rab-GAP domain of gyp1p"/>
    <property type="match status" value="2"/>
</dbReference>
<dbReference type="EMBL" id="BQFW01000014">
    <property type="protein sequence ID" value="GJJ77843.1"/>
    <property type="molecule type" value="Genomic_DNA"/>
</dbReference>
<reference evidence="6" key="1">
    <citation type="submission" date="2021-11" db="EMBL/GenBank/DDBJ databases">
        <authorList>
            <person name="Herlambang A."/>
            <person name="Guo Y."/>
            <person name="Takashima Y."/>
            <person name="Nishizawa T."/>
        </authorList>
    </citation>
    <scope>NUCLEOTIDE SEQUENCE</scope>
    <source>
        <strain evidence="6">E1425</strain>
    </source>
</reference>
<dbReference type="Gene3D" id="1.10.10.750">
    <property type="entry name" value="Ypt/Rab-GAP domain of gyp1p, domain 1"/>
    <property type="match status" value="1"/>
</dbReference>
<proteinExistence type="predicted"/>
<feature type="region of interest" description="Disordered" evidence="4">
    <location>
        <begin position="592"/>
        <end position="611"/>
    </location>
</feature>
<dbReference type="PANTHER" id="PTHR47219:SF9">
    <property type="entry name" value="GTPASE ACTIVATING PROTEIN AND CENTROSOME-ASSOCIATED, ISOFORM B"/>
    <property type="match status" value="1"/>
</dbReference>
<gene>
    <name evidence="6" type="ORF">EMPS_10202</name>
</gene>
<dbReference type="GO" id="GO:0031267">
    <property type="term" value="F:small GTPase binding"/>
    <property type="evidence" value="ECO:0007669"/>
    <property type="project" value="TreeGrafter"/>
</dbReference>
<dbReference type="Proteomes" id="UP000827284">
    <property type="component" value="Unassembled WGS sequence"/>
</dbReference>
<name>A0A9P3M113_9FUNG</name>
<evidence type="ECO:0000256" key="1">
    <source>
        <dbReference type="ARBA" id="ARBA00022468"/>
    </source>
</evidence>
<feature type="coiled-coil region" evidence="3">
    <location>
        <begin position="692"/>
        <end position="726"/>
    </location>
</feature>
<dbReference type="InterPro" id="IPR050302">
    <property type="entry name" value="Rab_GAP_TBC_domain"/>
</dbReference>
<evidence type="ECO:0000313" key="6">
    <source>
        <dbReference type="EMBL" id="GJJ77843.1"/>
    </source>
</evidence>
<dbReference type="PANTHER" id="PTHR47219">
    <property type="entry name" value="RAB GTPASE-ACTIVATING PROTEIN 1-LIKE"/>
    <property type="match status" value="1"/>
</dbReference>
<dbReference type="Gene3D" id="1.10.472.80">
    <property type="entry name" value="Ypt/Rab-GAP domain of gyp1p, domain 3"/>
    <property type="match status" value="1"/>
</dbReference>
<dbReference type="FunFam" id="1.10.10.750:FF:000003">
    <property type="entry name" value="GTPase activating protein (Evi5)"/>
    <property type="match status" value="1"/>
</dbReference>
<sequence length="1086" mass="120084">MADDMAPMPPSPVALSPSADLASPRAVSFHLPPSPTTLSFNSNNTSPSLPPLPPTASTSSSSTRKPVKSSTVPSLSAYTPSLPKPHEEEDHVASFKRMLDEILDSASSESLSQGLDLNSKGSLSASSSTTYLSSASSAAAAAAASDRARLCRSTTLGFLLPQPKNHFAKLKDAHNRSPSTVDVDLLHKLEEQNNMLPPQESTSYLLARLERQNGLLDTDPKSVCIESNVLKGNLDTLHRLIADSSHLNSPNSQTVDPINASSTEPQAGDEEIDWEFWGMLVQDYTAVASKLPHLLSARVRQGLPSRLRGLIWQSMSQASSTHLETLYTRLLKEHSPYERIIQRDLARTFPQVDMFKEEGGKGQTMLRNVLKAYSIYDPLVGYCQGLGFLVGPLLMNMDEKEAFCVFVRLMETYDMRTMFTLNMEGLQLRLYQFSALLSEHLPMLHAHLSFHSIHAAMYASQWFLSLFAYTYPLPLVLRIYDVVFTEGAPETIMRVAVAFLKKNEEKLMQLQEFEDLLEVLSTKLYDIYDDNAGEVIRDAMELSSDISKEKLDALAMTYLAELEDQQKRTGEVTSKRFRDRFGYTKTGSEDKKKAAAVASTTVSKETKSKMGRAGSRLSIAASFGSTASLLLNGSSSSSSDDEAPEPVSATPSNKSNRISTYGQDAMLLEQIQDLAKALSSLQKNHVEVKEGLVTAKMERTEHLQEIESLRKKISDMERQQNRASMMSATSPSVISNSDTAYSAMASSPRTITNEDGKMERESSSWSRHSQDEVLSISSLNVSQDDLTNRLEQSERELAHVTTELVRAKVSVLEAMNEVESQRVKNQSMERVLIDSKEAVVMLQEQQIALQQTKMTMVMEIDAVRHERDQFEKELNLVRQQFEETKRLWLEGQVERHTLQEKVKDLEMNAAFEAANENKKNRGRSMRKSMNEVAMLSLMTSRSGSPSPRASAQMTPVSEMFAPGEGGMISPQLESRRGSGDSIDSYYSTNGTRLPVRRGSSDTQQSNHSESTTSARPAAMVRKGWPSEKAANAGVVPSAPVTSAYGTRKFMVANDGSEGTKLKRAQSNRNSILGALSFRRTANEASV</sequence>
<evidence type="ECO:0000256" key="3">
    <source>
        <dbReference type="SAM" id="Coils"/>
    </source>
</evidence>
<comment type="caution">
    <text evidence="6">The sequence shown here is derived from an EMBL/GenBank/DDBJ whole genome shotgun (WGS) entry which is preliminary data.</text>
</comment>
<feature type="coiled-coil region" evidence="3">
    <location>
        <begin position="860"/>
        <end position="887"/>
    </location>
</feature>
<feature type="region of interest" description="Disordered" evidence="4">
    <location>
        <begin position="959"/>
        <end position="1018"/>
    </location>
</feature>
<keyword evidence="7" id="KW-1185">Reference proteome</keyword>
<keyword evidence="2 3" id="KW-0175">Coiled coil</keyword>
<dbReference type="Pfam" id="PF23436">
    <property type="entry name" value="RabGap-TBC_2"/>
    <property type="match status" value="1"/>
</dbReference>
<feature type="compositionally biased region" description="Polar residues" evidence="4">
    <location>
        <begin position="1000"/>
        <end position="1014"/>
    </location>
</feature>
<evidence type="ECO:0000313" key="7">
    <source>
        <dbReference type="Proteomes" id="UP000827284"/>
    </source>
</evidence>
<evidence type="ECO:0000256" key="4">
    <source>
        <dbReference type="SAM" id="MobiDB-lite"/>
    </source>
</evidence>
<dbReference type="InterPro" id="IPR000195">
    <property type="entry name" value="Rab-GAP-TBC_dom"/>
</dbReference>
<feature type="compositionally biased region" description="Polar residues" evidence="4">
    <location>
        <begin position="68"/>
        <end position="79"/>
    </location>
</feature>
<evidence type="ECO:0000259" key="5">
    <source>
        <dbReference type="PROSITE" id="PS50086"/>
    </source>
</evidence>
<feature type="domain" description="Rab-GAP TBC" evidence="5">
    <location>
        <begin position="302"/>
        <end position="487"/>
    </location>
</feature>
<dbReference type="Gene3D" id="1.10.8.270">
    <property type="entry name" value="putative rabgap domain of human tbc1 domain family member 14 like domains"/>
    <property type="match status" value="1"/>
</dbReference>
<dbReference type="SMART" id="SM00164">
    <property type="entry name" value="TBC"/>
    <property type="match status" value="1"/>
</dbReference>
<dbReference type="AlphaFoldDB" id="A0A9P3M113"/>
<feature type="region of interest" description="Disordered" evidence="4">
    <location>
        <begin position="632"/>
        <end position="657"/>
    </location>
</feature>
<dbReference type="GO" id="GO:0005096">
    <property type="term" value="F:GTPase activator activity"/>
    <property type="evidence" value="ECO:0007669"/>
    <property type="project" value="UniProtKB-KW"/>
</dbReference>
<feature type="compositionally biased region" description="Basic and acidic residues" evidence="4">
    <location>
        <begin position="752"/>
        <end position="762"/>
    </location>
</feature>
<dbReference type="InterPro" id="IPR035969">
    <property type="entry name" value="Rab-GAP_TBC_sf"/>
</dbReference>
<organism evidence="6 7">
    <name type="scientific">Entomortierella parvispora</name>
    <dbReference type="NCBI Taxonomy" id="205924"/>
    <lineage>
        <taxon>Eukaryota</taxon>
        <taxon>Fungi</taxon>
        <taxon>Fungi incertae sedis</taxon>
        <taxon>Mucoromycota</taxon>
        <taxon>Mortierellomycotina</taxon>
        <taxon>Mortierellomycetes</taxon>
        <taxon>Mortierellales</taxon>
        <taxon>Mortierellaceae</taxon>
        <taxon>Entomortierella</taxon>
    </lineage>
</organism>
<evidence type="ECO:0000256" key="2">
    <source>
        <dbReference type="ARBA" id="ARBA00023054"/>
    </source>
</evidence>
<feature type="compositionally biased region" description="Low complexity" evidence="4">
    <location>
        <begin position="36"/>
        <end position="47"/>
    </location>
</feature>
<protein>
    <recommendedName>
        <fullName evidence="5">Rab-GAP TBC domain-containing protein</fullName>
    </recommendedName>
</protein>
<feature type="region of interest" description="Disordered" evidence="4">
    <location>
        <begin position="749"/>
        <end position="769"/>
    </location>
</feature>